<reference evidence="2 3" key="1">
    <citation type="journal article" date="2020" name="Phytopathology">
        <title>Genome Sequence Resources of Colletotrichum truncatum, C. plurivorum, C. musicola, and C. sojae: Four Species Pathogenic to Soybean (Glycine max).</title>
        <authorList>
            <person name="Rogerio F."/>
            <person name="Boufleur T.R."/>
            <person name="Ciampi-Guillardi M."/>
            <person name="Sukno S.A."/>
            <person name="Thon M.R."/>
            <person name="Massola Junior N.S."/>
            <person name="Baroncelli R."/>
        </authorList>
    </citation>
    <scope>NUCLEOTIDE SEQUENCE [LARGE SCALE GENOMIC DNA]</scope>
    <source>
        <strain evidence="2 3">LFN0009</strain>
    </source>
</reference>
<feature type="signal peptide" evidence="1">
    <location>
        <begin position="1"/>
        <end position="17"/>
    </location>
</feature>
<protein>
    <recommendedName>
        <fullName evidence="4">Ecp2 effector protein domain-containing protein</fullName>
    </recommendedName>
</protein>
<dbReference type="Proteomes" id="UP000652219">
    <property type="component" value="Unassembled WGS sequence"/>
</dbReference>
<gene>
    <name evidence="2" type="ORF">CSOJ01_07308</name>
</gene>
<keyword evidence="3" id="KW-1185">Reference proteome</keyword>
<dbReference type="EMBL" id="WIGN01000111">
    <property type="protein sequence ID" value="KAF6808840.1"/>
    <property type="molecule type" value="Genomic_DNA"/>
</dbReference>
<evidence type="ECO:0000313" key="3">
    <source>
        <dbReference type="Proteomes" id="UP000652219"/>
    </source>
</evidence>
<name>A0A8H6J9A6_9PEZI</name>
<evidence type="ECO:0000256" key="1">
    <source>
        <dbReference type="SAM" id="SignalP"/>
    </source>
</evidence>
<evidence type="ECO:0008006" key="4">
    <source>
        <dbReference type="Google" id="ProtNLM"/>
    </source>
</evidence>
<accession>A0A8H6J9A6</accession>
<sequence length="195" mass="21487">MHVTQTVTNFLLTAALAAGMPQPERNHRETTEFHAKSNPIEWCKAQRPAKDELSFITLNNHAVVRDDDYNIISNVGGFAYRLDQSCSCVIQAAGYLAYAIDTHAYFNATMGMSYDGVGPELGWQITIESHAATLGAQFGAALADISIRVNGEEKWQICSEAKSDDTLGLSAYKVCNFKPGSVWPKSWWPYGNGFN</sequence>
<proteinExistence type="predicted"/>
<feature type="chain" id="PRO_5034778389" description="Ecp2 effector protein domain-containing protein" evidence="1">
    <location>
        <begin position="18"/>
        <end position="195"/>
    </location>
</feature>
<evidence type="ECO:0000313" key="2">
    <source>
        <dbReference type="EMBL" id="KAF6808840.1"/>
    </source>
</evidence>
<dbReference type="AlphaFoldDB" id="A0A8H6J9A6"/>
<comment type="caution">
    <text evidence="2">The sequence shown here is derived from an EMBL/GenBank/DDBJ whole genome shotgun (WGS) entry which is preliminary data.</text>
</comment>
<organism evidence="2 3">
    <name type="scientific">Colletotrichum sojae</name>
    <dbReference type="NCBI Taxonomy" id="2175907"/>
    <lineage>
        <taxon>Eukaryota</taxon>
        <taxon>Fungi</taxon>
        <taxon>Dikarya</taxon>
        <taxon>Ascomycota</taxon>
        <taxon>Pezizomycotina</taxon>
        <taxon>Sordariomycetes</taxon>
        <taxon>Hypocreomycetidae</taxon>
        <taxon>Glomerellales</taxon>
        <taxon>Glomerellaceae</taxon>
        <taxon>Colletotrichum</taxon>
        <taxon>Colletotrichum orchidearum species complex</taxon>
    </lineage>
</organism>
<keyword evidence="1" id="KW-0732">Signal</keyword>